<accession>A0A701QZ40</accession>
<name>A0A701QZ40_SALER</name>
<protein>
    <recommendedName>
        <fullName evidence="3">RHS repeat-associated core domain-containing protein</fullName>
    </recommendedName>
</protein>
<feature type="region of interest" description="Disordered" evidence="1">
    <location>
        <begin position="150"/>
        <end position="179"/>
    </location>
</feature>
<evidence type="ECO:0008006" key="3">
    <source>
        <dbReference type="Google" id="ProtNLM"/>
    </source>
</evidence>
<dbReference type="EMBL" id="DAAMFG010000031">
    <property type="protein sequence ID" value="HAC6414754.1"/>
    <property type="molecule type" value="Genomic_DNA"/>
</dbReference>
<proteinExistence type="predicted"/>
<dbReference type="AlphaFoldDB" id="A0A701QZ40"/>
<gene>
    <name evidence="2" type="ORF">G0B15_22160</name>
</gene>
<feature type="compositionally biased region" description="Polar residues" evidence="1">
    <location>
        <begin position="157"/>
        <end position="168"/>
    </location>
</feature>
<reference evidence="2" key="2">
    <citation type="submission" date="2018-07" db="EMBL/GenBank/DDBJ databases">
        <authorList>
            <consortium name="NCBI Pathogen Detection Project"/>
        </authorList>
    </citation>
    <scope>NUCLEOTIDE SEQUENCE</scope>
    <source>
        <strain evidence="2">6308-69</strain>
    </source>
</reference>
<evidence type="ECO:0000313" key="2">
    <source>
        <dbReference type="EMBL" id="HAC6414754.1"/>
    </source>
</evidence>
<reference evidence="2" key="1">
    <citation type="journal article" date="2018" name="Genome Biol.">
        <title>SKESA: strategic k-mer extension for scrupulous assemblies.</title>
        <authorList>
            <person name="Souvorov A."/>
            <person name="Agarwala R."/>
            <person name="Lipman D.J."/>
        </authorList>
    </citation>
    <scope>NUCLEOTIDE SEQUENCE</scope>
    <source>
        <strain evidence="2">6308-69</strain>
    </source>
</reference>
<dbReference type="Gene3D" id="2.180.10.10">
    <property type="entry name" value="RHS repeat-associated core"/>
    <property type="match status" value="1"/>
</dbReference>
<feature type="non-terminal residue" evidence="2">
    <location>
        <position position="1"/>
    </location>
</feature>
<sequence>RYITQDPAGLAGGWNPYIYPLNPVSFVDFLGLQSNPLDQDEELNNREYGGYQENQCCSFLSLHDRDINVKIYDLMPFPGVAMKGPRTEWLDRKLPSDKYGNIIPDKDIPHTQLGMRIGRRKTYMQAREWGYDEQGKLIPKRLIDFTDHGRNDHTNPHQHTYEPNSTGGTWRHGKQCEVE</sequence>
<comment type="caution">
    <text evidence="2">The sequence shown here is derived from an EMBL/GenBank/DDBJ whole genome shotgun (WGS) entry which is preliminary data.</text>
</comment>
<organism evidence="2">
    <name type="scientific">Salmonella enterica subsp. salamae serovar 58:a:-</name>
    <dbReference type="NCBI Taxonomy" id="1967623"/>
    <lineage>
        <taxon>Bacteria</taxon>
        <taxon>Pseudomonadati</taxon>
        <taxon>Pseudomonadota</taxon>
        <taxon>Gammaproteobacteria</taxon>
        <taxon>Enterobacterales</taxon>
        <taxon>Enterobacteriaceae</taxon>
        <taxon>Salmonella</taxon>
    </lineage>
</organism>
<evidence type="ECO:0000256" key="1">
    <source>
        <dbReference type="SAM" id="MobiDB-lite"/>
    </source>
</evidence>